<reference evidence="3" key="1">
    <citation type="submission" date="2023-08" db="EMBL/GenBank/DDBJ databases">
        <authorList>
            <person name="Audoor S."/>
            <person name="Bilcke G."/>
        </authorList>
    </citation>
    <scope>NUCLEOTIDE SEQUENCE</scope>
</reference>
<evidence type="ECO:0000256" key="2">
    <source>
        <dbReference type="SAM" id="SignalP"/>
    </source>
</evidence>
<organism evidence="3 4">
    <name type="scientific">Cylindrotheca closterium</name>
    <dbReference type="NCBI Taxonomy" id="2856"/>
    <lineage>
        <taxon>Eukaryota</taxon>
        <taxon>Sar</taxon>
        <taxon>Stramenopiles</taxon>
        <taxon>Ochrophyta</taxon>
        <taxon>Bacillariophyta</taxon>
        <taxon>Bacillariophyceae</taxon>
        <taxon>Bacillariophycidae</taxon>
        <taxon>Bacillariales</taxon>
        <taxon>Bacillariaceae</taxon>
        <taxon>Cylindrotheca</taxon>
    </lineage>
</organism>
<name>A0AAD2CMB4_9STRA</name>
<proteinExistence type="predicted"/>
<dbReference type="InterPro" id="IPR057491">
    <property type="entry name" value="DiatomPyrShell"/>
</dbReference>
<evidence type="ECO:0000256" key="1">
    <source>
        <dbReference type="SAM" id="MobiDB-lite"/>
    </source>
</evidence>
<comment type="caution">
    <text evidence="3">The sequence shown here is derived from an EMBL/GenBank/DDBJ whole genome shotgun (WGS) entry which is preliminary data.</text>
</comment>
<gene>
    <name evidence="3" type="ORF">CYCCA115_LOCUS6356</name>
</gene>
<evidence type="ECO:0000313" key="3">
    <source>
        <dbReference type="EMBL" id="CAJ1938964.1"/>
    </source>
</evidence>
<dbReference type="EMBL" id="CAKOGP040000779">
    <property type="protein sequence ID" value="CAJ1938964.1"/>
    <property type="molecule type" value="Genomic_DNA"/>
</dbReference>
<dbReference type="Pfam" id="PF25192">
    <property type="entry name" value="DiatomPyrShell"/>
    <property type="match status" value="1"/>
</dbReference>
<feature type="region of interest" description="Disordered" evidence="1">
    <location>
        <begin position="30"/>
        <end position="58"/>
    </location>
</feature>
<sequence>MKITAPLFTLSLVATASAFQLQTPGARFSQLNSAPPATGGPEPIARSAGLATPGKVKAGDQTTPVVIQGESLRTWSFTSAAVERVQVIMKTEGRPLDTDLELWQGPDNTPQKMRVYVEDGKMRTFNCIIETPRGPNTVCIRNTAHMEFPLYAGVAPIDGVGLESNATPRTIQGGALRTYPFEPNVDSVKVVLQTDGRPLNSRIELLQGPNNIKQVMELYTEDGMDRPFVTILETPGSGNVVRIVNTATMEFPLVCQAEPFLIQDIASSAEAVMGGSGPGFNPW</sequence>
<dbReference type="Proteomes" id="UP001295423">
    <property type="component" value="Unassembled WGS sequence"/>
</dbReference>
<evidence type="ECO:0000313" key="4">
    <source>
        <dbReference type="Proteomes" id="UP001295423"/>
    </source>
</evidence>
<feature type="signal peptide" evidence="2">
    <location>
        <begin position="1"/>
        <end position="18"/>
    </location>
</feature>
<dbReference type="AlphaFoldDB" id="A0AAD2CMB4"/>
<accession>A0AAD2CMB4</accession>
<feature type="chain" id="PRO_5041966351" evidence="2">
    <location>
        <begin position="19"/>
        <end position="283"/>
    </location>
</feature>
<protein>
    <submittedName>
        <fullName evidence="3">Uncharacterized protein</fullName>
    </submittedName>
</protein>
<keyword evidence="2" id="KW-0732">Signal</keyword>
<keyword evidence="4" id="KW-1185">Reference proteome</keyword>